<dbReference type="EC" id="3.1.3.16" evidence="10"/>
<feature type="compositionally biased region" description="Low complexity" evidence="11">
    <location>
        <begin position="986"/>
        <end position="995"/>
    </location>
</feature>
<name>A0A2A9MI34_BESBE</name>
<reference evidence="13 14" key="1">
    <citation type="submission" date="2017-09" db="EMBL/GenBank/DDBJ databases">
        <title>Genome sequencing of Besnoitia besnoiti strain Bb-Ger1.</title>
        <authorList>
            <person name="Schares G."/>
            <person name="Venepally P."/>
            <person name="Lorenzi H.A."/>
        </authorList>
    </citation>
    <scope>NUCLEOTIDE SEQUENCE [LARGE SCALE GENOMIC DNA]</scope>
    <source>
        <strain evidence="13 14">Bb-Ger1</strain>
    </source>
</reference>
<dbReference type="Gene3D" id="1.10.238.10">
    <property type="entry name" value="EF-hand"/>
    <property type="match status" value="1"/>
</dbReference>
<dbReference type="EMBL" id="NWUJ01000004">
    <property type="protein sequence ID" value="PFH35616.1"/>
    <property type="molecule type" value="Genomic_DNA"/>
</dbReference>
<feature type="region of interest" description="Disordered" evidence="11">
    <location>
        <begin position="1178"/>
        <end position="1199"/>
    </location>
</feature>
<protein>
    <recommendedName>
        <fullName evidence="10">Serine/threonine-protein phosphatase</fullName>
        <ecNumber evidence="10">3.1.3.16</ecNumber>
    </recommendedName>
</protein>
<dbReference type="GO" id="GO:0005634">
    <property type="term" value="C:nucleus"/>
    <property type="evidence" value="ECO:0007669"/>
    <property type="project" value="TreeGrafter"/>
</dbReference>
<feature type="region of interest" description="Disordered" evidence="11">
    <location>
        <begin position="824"/>
        <end position="854"/>
    </location>
</feature>
<dbReference type="GeneID" id="40310196"/>
<feature type="region of interest" description="Disordered" evidence="11">
    <location>
        <begin position="80"/>
        <end position="155"/>
    </location>
</feature>
<feature type="region of interest" description="Disordered" evidence="11">
    <location>
        <begin position="659"/>
        <end position="694"/>
    </location>
</feature>
<dbReference type="GO" id="GO:0005509">
    <property type="term" value="F:calcium ion binding"/>
    <property type="evidence" value="ECO:0007669"/>
    <property type="project" value="InterPro"/>
</dbReference>
<gene>
    <name evidence="13" type="ORF">BESB_052670</name>
</gene>
<evidence type="ECO:0000256" key="5">
    <source>
        <dbReference type="ARBA" id="ARBA00022837"/>
    </source>
</evidence>
<dbReference type="SMART" id="SM00156">
    <property type="entry name" value="PP2Ac"/>
    <property type="match status" value="1"/>
</dbReference>
<dbReference type="PANTHER" id="PTHR11668">
    <property type="entry name" value="SERINE/THREONINE PROTEIN PHOSPHATASE"/>
    <property type="match status" value="1"/>
</dbReference>
<dbReference type="GO" id="GO:0004722">
    <property type="term" value="F:protein serine/threonine phosphatase activity"/>
    <property type="evidence" value="ECO:0007669"/>
    <property type="project" value="UniProtKB-EC"/>
</dbReference>
<keyword evidence="4 10" id="KW-0378">Hydrolase</keyword>
<dbReference type="InterPro" id="IPR004843">
    <property type="entry name" value="Calcineurin-like_PHP"/>
</dbReference>
<feature type="compositionally biased region" description="Low complexity" evidence="11">
    <location>
        <begin position="2102"/>
        <end position="2112"/>
    </location>
</feature>
<dbReference type="STRING" id="94643.A0A2A9MI34"/>
<evidence type="ECO:0000259" key="12">
    <source>
        <dbReference type="PROSITE" id="PS50222"/>
    </source>
</evidence>
<dbReference type="PROSITE" id="PS00018">
    <property type="entry name" value="EF_HAND_1"/>
    <property type="match status" value="1"/>
</dbReference>
<evidence type="ECO:0000256" key="3">
    <source>
        <dbReference type="ARBA" id="ARBA00022723"/>
    </source>
</evidence>
<evidence type="ECO:0000256" key="1">
    <source>
        <dbReference type="ARBA" id="ARBA00001936"/>
    </source>
</evidence>
<feature type="region of interest" description="Disordered" evidence="11">
    <location>
        <begin position="520"/>
        <end position="576"/>
    </location>
</feature>
<dbReference type="RefSeq" id="XP_029219625.1">
    <property type="nucleotide sequence ID" value="XM_029363702.1"/>
</dbReference>
<feature type="region of interest" description="Disordered" evidence="11">
    <location>
        <begin position="2498"/>
        <end position="2693"/>
    </location>
</feature>
<dbReference type="InterPro" id="IPR006186">
    <property type="entry name" value="Ser/Thr-sp_prot-phosphatase"/>
</dbReference>
<feature type="region of interest" description="Disordered" evidence="11">
    <location>
        <begin position="1"/>
        <end position="36"/>
    </location>
</feature>
<dbReference type="PRINTS" id="PR00114">
    <property type="entry name" value="STPHPHTASE"/>
</dbReference>
<feature type="compositionally biased region" description="Polar residues" evidence="11">
    <location>
        <begin position="1118"/>
        <end position="1131"/>
    </location>
</feature>
<dbReference type="OrthoDB" id="333910at2759"/>
<feature type="domain" description="EF-hand" evidence="12">
    <location>
        <begin position="1336"/>
        <end position="1371"/>
    </location>
</feature>
<feature type="region of interest" description="Disordered" evidence="11">
    <location>
        <begin position="1112"/>
        <end position="1141"/>
    </location>
</feature>
<dbReference type="GO" id="GO:0005737">
    <property type="term" value="C:cytoplasm"/>
    <property type="evidence" value="ECO:0007669"/>
    <property type="project" value="TreeGrafter"/>
</dbReference>
<keyword evidence="7" id="KW-0464">Manganese</keyword>
<dbReference type="PROSITE" id="PS00125">
    <property type="entry name" value="SER_THR_PHOSPHATASE"/>
    <property type="match status" value="1"/>
</dbReference>
<feature type="region of interest" description="Disordered" evidence="11">
    <location>
        <begin position="241"/>
        <end position="379"/>
    </location>
</feature>
<comment type="similarity">
    <text evidence="2 10">Belongs to the PPP phosphatase family.</text>
</comment>
<evidence type="ECO:0000256" key="6">
    <source>
        <dbReference type="ARBA" id="ARBA00022912"/>
    </source>
</evidence>
<feature type="region of interest" description="Disordered" evidence="11">
    <location>
        <begin position="466"/>
        <end position="486"/>
    </location>
</feature>
<feature type="compositionally biased region" description="Basic and acidic residues" evidence="11">
    <location>
        <begin position="137"/>
        <end position="152"/>
    </location>
</feature>
<sequence length="2720" mass="281876">MRAVSNESFGGTRLHPKDADKRPSSPLPLSTASPARVVAAEREGTLALSRDLARFHLLASSLSEAKLPQRGSLLFLHVSPMESSPRGASPARSPVRKARESEESRTPPLAEPARRGGEPEGEACDRGGKRVSGRAYDGSRDRAAQTRAEPFKVDASPEQAALIRAHQKLREEALLGETRERGVARGMTDVAASLLERGRNIEKQSPDPTYQYVCNLLLPQSRVPQEAGRHAVAPSVASQTQFANLAQSPPPPSPPLSSSSLGSGVAPFGASSGEQGDFEWRAQSDLSLPPALALSQPPAVHGLPPPSSAASVGSYAPPKPYAPSAQAPERTFFSPSPSVLGRAAAPSLGTPPVAGAEPLGSLASTTTGSSAYAPASTLKGDPLRAPVFRSFAAGPLQAPPPPAQQRLLACPTPFSASPSSPSSGSIMPCPAPTAGVVAHAPTEAQVRACVSELGEKPAVNEFEASARPEARAGAGTPPLASPQLLGGTVLAPGRARRARQGGRKKRTWGGKWGEQFQAFYGSSSDEEGGGAGSEAEEEEAINPGDGGACGAAQVGSVSPAAEFQQGPRAEANPSQGALWFPFSGQKSTAAAPEVQVSVHPQVSLVAGRYPAATPFASAPNWGMPPSPSAAPVYDTRKYAPSTIPGRGFVVCDGRVYVPGSDASPDSRPAALPAPSLSSSPRYAEAPPPPSSGAVLPPKCLISPSRLPVHCVPSAASMYSPAHAGAYYGARGGAVLRPAWRSRAPQRASPEPTELIVRQLPPYSPRTPSRPRRRKPRRGRRAAQKAGGADLARQVNASAAGAGSAVVGAIGGFMGGVVDHIRERNGLSSSSGLSSAASSRVPSEERSASPGAGMVPSVANNGGLVVAPAPGSRALLPGGSSANQSVGAPEQGAAANAAFAASPALASNAYASSIYAAGNGIGFPPAPSVATPLPSSAASSLGLPALHQGVAASPVSLAGASEASAHASLARPPEPATPAAPSPSVPAPSEAEQAEPLTAEEQGRLLGNKTASVVLENLSLTARSLLHVASAAPGLAASVALAAVNVVNSVKRGIEGLDEGDEPWGTPEAAAGGWKAEGSGQSSKAESVAGKEGTKKKSKGTVLQSCVSAECVGSGPASPAQTVNEETATSSPPVSPSLKPRSSCGLARQFRLLAQETCQPHSPQARSLSAKRLGGTSLSIAALPPLPPPAASSRPLSPSQTLADSQELDAAFYEWFSFAFLWERTLLEDCCVEDAQRLKKVFDRFALPVANASAPHVSAPGVALNVSMPEPSSAPGLSRAGFERLLSAYPSCLPVEHHDFFFRTFARKRDDEILLRDFRAGFYVTQPEVAEDLEMASGKLRMQFIFRAYDLDADGWLSAEELQGLLKHLHAAGLHEEDQKVKQDADALDELVKKEAQVLLTRFPRFGYSAFLHCVRTGVFNATHRLLRCQVSLPMLIKEEEEIKRGIYHAASHKHSLALPTGPGDRAADASAELPPGAQDAATAAVAAAAAVVSAAAASAVLAGKSISQPPANQVGPLVALAPVGGTTPQGPEKAPDAGVSLTLTGRASPFASAAEAQPGGRGEGNLAASGLKQPETAFTPMTGLPSPFQSTAGLQPSAGDRLFASACGVGPSVPGKSIRPVTTPEKQVAKKASYPSLSPHVSAIACRVVQHAKAALPFSSRQELDARLAAFLAADAASPLGAPGVASFLGMPLALEDMVALFDACSVLFAAEETVIEVNLPSKIFGDIHGHLADLLEFFGSFGWPGDIDKITQQMEDFLFLGDYVDRGHCSLDVLLLLFSLKVLYPNRVFLLRGNHEDRQMNRDYGFFEELQRKLGEASEMLWEKSNDVFDLLPLAAFVPTAGLFCLHGCLGDSIESINDLRSIERPLHVSALNLGQSLSARDLENVAANRVMDCLWSDPERPAERGEDAVGPASPRGGHVVRSSAAFIESFLDRNRLALLVRGHECVAPGYCYDLGGRCLTLFSASNYCETAQNDGAALHVYREEEEEPGALGKPRQHITWHVLLVECMPRRARGGPSAAGAAGDDRVEFSSLAPGCASPVFCPSSPHPPTHPPLVPRAASPDAQAQGACYEELARLASEAARSPMNGGSPAFPSSPVGGALHSPMHASSPHAPPGARLPLNPGTSSSPFLHPYAASGTVLRPCSPSQAPSSMPPLSMAACAAGLSTPRIVTTSHRPAGTGLEPNGYGGGADLVSPGPHIEIPSEVLRSHPCSPASSPHAAANAGPLLSPSGIAHPQCVSAPSSPASFAFHTALHTSSPAPAAQHSLPGARGALLPPLSPGYMAESERVQRTAERAQACATSSLGLSAAPLDTNIPPGSVKSIFPSPSVYHQTAGKLAARPPRPPVARGLRRLQRLPWKTVSVAQHTPQAGGGGDAADGRSAKADLGGGIPTFSALPRVSDDEGASGDSCPFATHAGGPGFAGAAGRRDPGGPVLGPFSPVAGSRTGSPPLGFADACRGARQLEADFREPQRRPECSPRSPHWRAVHGLLASTCSPEYNTLPEAGPTPGPDADTSSRRESPVRVRLPPLCAADTDRPSTSLPPELRPQSRPPAGCPASPGFADYSSPRQLGPRDGEKGLLSPARGDSTSPAARGCRPLSALASPTAVGRGRGEGRDEEPRDDERRDRRPRQRSSISSFFSARGDETEVGASASPWSFEDACGGRREQRQTRARRALTTCETRDRRADDEDEDPVAAAFAAAALEGQKTRRRRRRKSFAV</sequence>
<dbReference type="InterPro" id="IPR029052">
    <property type="entry name" value="Metallo-depent_PP-like"/>
</dbReference>
<feature type="region of interest" description="Disordered" evidence="11">
    <location>
        <begin position="2083"/>
        <end position="2126"/>
    </location>
</feature>
<feature type="compositionally biased region" description="Low complexity" evidence="11">
    <location>
        <begin position="83"/>
        <end position="93"/>
    </location>
</feature>
<dbReference type="Proteomes" id="UP000224006">
    <property type="component" value="Chromosome IV"/>
</dbReference>
<dbReference type="PROSITE" id="PS50222">
    <property type="entry name" value="EF_HAND_2"/>
    <property type="match status" value="1"/>
</dbReference>
<evidence type="ECO:0000256" key="7">
    <source>
        <dbReference type="ARBA" id="ARBA00023211"/>
    </source>
</evidence>
<proteinExistence type="inferred from homology"/>
<dbReference type="Gene3D" id="3.60.21.10">
    <property type="match status" value="1"/>
</dbReference>
<dbReference type="Pfam" id="PF00149">
    <property type="entry name" value="Metallophos"/>
    <property type="match status" value="1"/>
</dbReference>
<dbReference type="InterPro" id="IPR002048">
    <property type="entry name" value="EF_hand_dom"/>
</dbReference>
<evidence type="ECO:0000256" key="9">
    <source>
        <dbReference type="ARBA" id="ARBA00048336"/>
    </source>
</evidence>
<evidence type="ECO:0000256" key="4">
    <source>
        <dbReference type="ARBA" id="ARBA00022801"/>
    </source>
</evidence>
<feature type="region of interest" description="Disordered" evidence="11">
    <location>
        <begin position="963"/>
        <end position="996"/>
    </location>
</feature>
<feature type="compositionally biased region" description="Low complexity" evidence="11">
    <location>
        <begin position="283"/>
        <end position="299"/>
    </location>
</feature>
<dbReference type="InterPro" id="IPR011992">
    <property type="entry name" value="EF-hand-dom_pair"/>
</dbReference>
<feature type="compositionally biased region" description="Pro residues" evidence="11">
    <location>
        <begin position="971"/>
        <end position="985"/>
    </location>
</feature>
<dbReference type="VEuPathDB" id="ToxoDB:BESB_052670"/>
<dbReference type="InterPro" id="IPR018247">
    <property type="entry name" value="EF_Hand_1_Ca_BS"/>
</dbReference>
<accession>A0A2A9MI34</accession>
<dbReference type="SUPFAM" id="SSF47473">
    <property type="entry name" value="EF-hand"/>
    <property type="match status" value="1"/>
</dbReference>
<keyword evidence="3" id="KW-0479">Metal-binding</keyword>
<organism evidence="13 14">
    <name type="scientific">Besnoitia besnoiti</name>
    <name type="common">Apicomplexan protozoan</name>
    <dbReference type="NCBI Taxonomy" id="94643"/>
    <lineage>
        <taxon>Eukaryota</taxon>
        <taxon>Sar</taxon>
        <taxon>Alveolata</taxon>
        <taxon>Apicomplexa</taxon>
        <taxon>Conoidasida</taxon>
        <taxon>Coccidia</taxon>
        <taxon>Eucoccidiorida</taxon>
        <taxon>Eimeriorina</taxon>
        <taxon>Sarcocystidae</taxon>
        <taxon>Besnoitia</taxon>
    </lineage>
</organism>
<comment type="cofactor">
    <cofactor evidence="1">
        <name>Mn(2+)</name>
        <dbReference type="ChEBI" id="CHEBI:29035"/>
    </cofactor>
</comment>
<evidence type="ECO:0000256" key="2">
    <source>
        <dbReference type="ARBA" id="ARBA00008294"/>
    </source>
</evidence>
<dbReference type="InterPro" id="IPR050341">
    <property type="entry name" value="PP1_catalytic_subunit"/>
</dbReference>
<feature type="region of interest" description="Disordered" evidence="11">
    <location>
        <begin position="2422"/>
        <end position="2453"/>
    </location>
</feature>
<feature type="compositionally biased region" description="Low complexity" evidence="11">
    <location>
        <begin position="660"/>
        <end position="681"/>
    </location>
</feature>
<comment type="catalytic activity">
    <reaction evidence="8">
        <text>O-phospho-L-seryl-[protein] + H2O = L-seryl-[protein] + phosphate</text>
        <dbReference type="Rhea" id="RHEA:20629"/>
        <dbReference type="Rhea" id="RHEA-COMP:9863"/>
        <dbReference type="Rhea" id="RHEA-COMP:11604"/>
        <dbReference type="ChEBI" id="CHEBI:15377"/>
        <dbReference type="ChEBI" id="CHEBI:29999"/>
        <dbReference type="ChEBI" id="CHEBI:43474"/>
        <dbReference type="ChEBI" id="CHEBI:83421"/>
        <dbReference type="EC" id="3.1.3.16"/>
    </reaction>
</comment>
<keyword evidence="5" id="KW-0106">Calcium</keyword>
<dbReference type="PANTHER" id="PTHR11668:SF300">
    <property type="entry name" value="SERINE_THREONINE-PROTEIN PHOSPHATASE"/>
    <property type="match status" value="1"/>
</dbReference>
<feature type="compositionally biased region" description="Basic residues" evidence="11">
    <location>
        <begin position="768"/>
        <end position="782"/>
    </location>
</feature>
<evidence type="ECO:0000256" key="10">
    <source>
        <dbReference type="RuleBase" id="RU004273"/>
    </source>
</evidence>
<feature type="compositionally biased region" description="Low complexity" evidence="11">
    <location>
        <begin position="358"/>
        <end position="377"/>
    </location>
</feature>
<dbReference type="SUPFAM" id="SSF56300">
    <property type="entry name" value="Metallo-dependent phosphatases"/>
    <property type="match status" value="1"/>
</dbReference>
<comment type="caution">
    <text evidence="13">The sequence shown here is derived from an EMBL/GenBank/DDBJ whole genome shotgun (WGS) entry which is preliminary data.</text>
</comment>
<keyword evidence="6" id="KW-0904">Protein phosphatase</keyword>
<evidence type="ECO:0000313" key="14">
    <source>
        <dbReference type="Proteomes" id="UP000224006"/>
    </source>
</evidence>
<comment type="catalytic activity">
    <reaction evidence="9 10">
        <text>O-phospho-L-threonyl-[protein] + H2O = L-threonyl-[protein] + phosphate</text>
        <dbReference type="Rhea" id="RHEA:47004"/>
        <dbReference type="Rhea" id="RHEA-COMP:11060"/>
        <dbReference type="Rhea" id="RHEA-COMP:11605"/>
        <dbReference type="ChEBI" id="CHEBI:15377"/>
        <dbReference type="ChEBI" id="CHEBI:30013"/>
        <dbReference type="ChEBI" id="CHEBI:43474"/>
        <dbReference type="ChEBI" id="CHEBI:61977"/>
        <dbReference type="EC" id="3.1.3.16"/>
    </reaction>
</comment>
<evidence type="ECO:0000256" key="11">
    <source>
        <dbReference type="SAM" id="MobiDB-lite"/>
    </source>
</evidence>
<feature type="compositionally biased region" description="Acidic residues" evidence="11">
    <location>
        <begin position="524"/>
        <end position="540"/>
    </location>
</feature>
<dbReference type="KEGG" id="bbes:BESB_052670"/>
<evidence type="ECO:0000256" key="8">
    <source>
        <dbReference type="ARBA" id="ARBA00047761"/>
    </source>
</evidence>
<feature type="region of interest" description="Disordered" evidence="11">
    <location>
        <begin position="758"/>
        <end position="792"/>
    </location>
</feature>
<keyword evidence="14" id="KW-1185">Reference proteome</keyword>
<feature type="compositionally biased region" description="Basic and acidic residues" evidence="11">
    <location>
        <begin position="112"/>
        <end position="128"/>
    </location>
</feature>
<feature type="compositionally biased region" description="Low complexity" evidence="11">
    <location>
        <begin position="825"/>
        <end position="840"/>
    </location>
</feature>
<feature type="compositionally biased region" description="Basic and acidic residues" evidence="11">
    <location>
        <begin position="2611"/>
        <end position="2627"/>
    </location>
</feature>
<feature type="region of interest" description="Disordered" evidence="11">
    <location>
        <begin position="1054"/>
        <end position="1098"/>
    </location>
</feature>
<evidence type="ECO:0000313" key="13">
    <source>
        <dbReference type="EMBL" id="PFH35616.1"/>
    </source>
</evidence>